<evidence type="ECO:0000256" key="6">
    <source>
        <dbReference type="ARBA" id="ARBA00022840"/>
    </source>
</evidence>
<feature type="domain" description="VIP1 N-terminal" evidence="12">
    <location>
        <begin position="83"/>
        <end position="171"/>
    </location>
</feature>
<keyword evidence="6 9" id="KW-0067">ATP-binding</keyword>
<evidence type="ECO:0000313" key="13">
    <source>
        <dbReference type="EMBL" id="KAK7203839.1"/>
    </source>
</evidence>
<evidence type="ECO:0000256" key="9">
    <source>
        <dbReference type="RuleBase" id="RU365032"/>
    </source>
</evidence>
<dbReference type="RefSeq" id="XP_064766872.1">
    <property type="nucleotide sequence ID" value="XM_064913243.1"/>
</dbReference>
<dbReference type="InterPro" id="IPR040557">
    <property type="entry name" value="VIP1_N"/>
</dbReference>
<organism evidence="13 14">
    <name type="scientific">Myxozyma melibiosi</name>
    <dbReference type="NCBI Taxonomy" id="54550"/>
    <lineage>
        <taxon>Eukaryota</taxon>
        <taxon>Fungi</taxon>
        <taxon>Dikarya</taxon>
        <taxon>Ascomycota</taxon>
        <taxon>Saccharomycotina</taxon>
        <taxon>Lipomycetes</taxon>
        <taxon>Lipomycetales</taxon>
        <taxon>Lipomycetaceae</taxon>
        <taxon>Myxozyma</taxon>
    </lineage>
</organism>
<comment type="subcellular location">
    <subcellularLocation>
        <location evidence="9">Cytoplasm</location>
        <location evidence="9">Cytoskeleton</location>
    </subcellularLocation>
</comment>
<dbReference type="Gene3D" id="3.40.50.1240">
    <property type="entry name" value="Phosphoglycerate mutase-like"/>
    <property type="match status" value="1"/>
</dbReference>
<comment type="caution">
    <text evidence="13">The sequence shown here is derived from an EMBL/GenBank/DDBJ whole genome shotgun (WGS) entry which is preliminary data.</text>
</comment>
<dbReference type="Gene3D" id="3.30.470.20">
    <property type="entry name" value="ATP-grasp fold, B domain"/>
    <property type="match status" value="1"/>
</dbReference>
<keyword evidence="3 9" id="KW-0808">Transferase</keyword>
<dbReference type="PANTHER" id="PTHR12750">
    <property type="entry name" value="DIPHOSPHOINOSITOL PENTAKISPHOSPHATE KINASE"/>
    <property type="match status" value="1"/>
</dbReference>
<dbReference type="InterPro" id="IPR000560">
    <property type="entry name" value="His_Pase_clade-2"/>
</dbReference>
<evidence type="ECO:0000256" key="1">
    <source>
        <dbReference type="ARBA" id="ARBA00005609"/>
    </source>
</evidence>
<dbReference type="InterPro" id="IPR029033">
    <property type="entry name" value="His_PPase_superfam"/>
</dbReference>
<name>A0ABR1F1Y6_9ASCO</name>
<dbReference type="SUPFAM" id="SSF53254">
    <property type="entry name" value="Phosphoglycerate mutase-like"/>
    <property type="match status" value="1"/>
</dbReference>
<dbReference type="Pfam" id="PF00328">
    <property type="entry name" value="His_Phos_2"/>
    <property type="match status" value="1"/>
</dbReference>
<dbReference type="Proteomes" id="UP001498771">
    <property type="component" value="Unassembled WGS sequence"/>
</dbReference>
<evidence type="ECO:0000256" key="4">
    <source>
        <dbReference type="ARBA" id="ARBA00022741"/>
    </source>
</evidence>
<dbReference type="Gene3D" id="3.40.50.11950">
    <property type="match status" value="1"/>
</dbReference>
<dbReference type="InterPro" id="IPR013651">
    <property type="entry name" value="ATP-grasp_RimK-type"/>
</dbReference>
<gene>
    <name evidence="13" type="ORF">BZA70DRAFT_282203</name>
</gene>
<dbReference type="SUPFAM" id="SSF56059">
    <property type="entry name" value="Glutathione synthetase ATP-binding domain-like"/>
    <property type="match status" value="1"/>
</dbReference>
<dbReference type="Pfam" id="PF08443">
    <property type="entry name" value="RimK"/>
    <property type="match status" value="1"/>
</dbReference>
<evidence type="ECO:0000256" key="3">
    <source>
        <dbReference type="ARBA" id="ARBA00022679"/>
    </source>
</evidence>
<feature type="region of interest" description="Disordered" evidence="10">
    <location>
        <begin position="1"/>
        <end position="42"/>
    </location>
</feature>
<dbReference type="GeneID" id="90038755"/>
<feature type="compositionally biased region" description="Low complexity" evidence="10">
    <location>
        <begin position="9"/>
        <end position="39"/>
    </location>
</feature>
<evidence type="ECO:0000256" key="8">
    <source>
        <dbReference type="ARBA" id="ARBA00034629"/>
    </source>
</evidence>
<dbReference type="EMBL" id="JBBJBU010000010">
    <property type="protein sequence ID" value="KAK7203839.1"/>
    <property type="molecule type" value="Genomic_DNA"/>
</dbReference>
<keyword evidence="5 9" id="KW-0418">Kinase</keyword>
<evidence type="ECO:0000259" key="11">
    <source>
        <dbReference type="Pfam" id="PF08443"/>
    </source>
</evidence>
<protein>
    <recommendedName>
        <fullName evidence="9">Inositol hexakisphosphate and diphosphoinositol-pentakisphosphate kinase</fullName>
        <ecNumber evidence="9">2.7.4.24</ecNumber>
    </recommendedName>
</protein>
<comment type="function">
    <text evidence="9">Bifunctional inositol kinase that acts in concert with the IP6K kinases to synthesize the diphosphate group-containing inositol pyrophosphates diphosphoinositol pentakisphosphate, PP-InsP5, and bis-diphosphoinositol tetrakisphosphate, (PP)2-InsP4. PP-InsP5 and (PP)2-InsP4, also respectively called InsP7 and InsP8, may regulate a variety of cellular processes, including apoptosis, vesicle trafficking, cytoskeletal dynamics, and exocytosis. Phosphorylates inositol hexakisphosphate (InsP6).</text>
</comment>
<dbReference type="EC" id="2.7.4.24" evidence="9"/>
<evidence type="ECO:0000256" key="10">
    <source>
        <dbReference type="SAM" id="MobiDB-lite"/>
    </source>
</evidence>
<dbReference type="PANTHER" id="PTHR12750:SF9">
    <property type="entry name" value="INOSITOL HEXAKISPHOSPHATE AND DIPHOSPHOINOSITOL-PENTAKISPHOSPHATE KINASE"/>
    <property type="match status" value="1"/>
</dbReference>
<proteinExistence type="inferred from homology"/>
<evidence type="ECO:0000256" key="2">
    <source>
        <dbReference type="ARBA" id="ARBA00022490"/>
    </source>
</evidence>
<keyword evidence="14" id="KW-1185">Reference proteome</keyword>
<sequence length="1043" mass="116248">MSTPKLNTASSFPVSSSSPAKSSRSSSPAASDRATDSPSRMSSAFSLTLTKTISRDSNFNLPPPAMGSTFMQGPPTPVEKYGTIGVCAMDAKARSKPCRLILNRLISDGMFEIVIFGDKVILDEDVENWPTCDFLISFFSTGFPLDKAIQYAKLRKPYLVNDLESQKLLWDRRLVLDVLDSIHVPTPSRLEISRDGGPKVDSVLEKRMEEQGVNIKRGAAPPWKMLDADTLWVDGKTLKKPYVEKPVNGEDHNIYIYYHSSQGGGGRKLFRKVGNKSSEFDPTLSSPRTEGSFIYEKFMDTDNYEDVKAYTVGPNYCHAETRKSPVVDGLVRRNTFGKEIRFVTQLTAEEKNMARNIALAFDQAICGFDLLRVNGRSYVIDVNGFSFVKENQQYYEQASKVLREIFMAVRDSQKRLPASLAAPKPAEQKQSWKLKGMVYVIRHADRTPKQKLKFSFYSQTFIALLKEHKEEVIIRGIEPLMEVLEATKKAQVEKIEDAGKLAQLAHALDRKMSFAGTKVQIKPVLSEEMEVEKVQLIIKWGGEPTHSARYQSQDLGDQMRKDVLLMNKEVLDNVKVYTSSERRVATSAQIWCASFLDKKDLDPSFLTIRKDLLDDSNAAKDLMDKVKKKIKPLLRKGLKPPPQFTWPEKMPEPSVVIQAVVELMNFHRKVMEANFKFRDVNAFQSRWCCGEDPMLFKERWDKLFGEFTTVEKVDPSKISELYDTMKYDALHNRQFLENVFLPSEGLDGELTPCEASKALISEVSGSISSASSVSASSSQSAPSPTTTTAAAAAAAAAGTAPSSSMRGSPLIGGDEFLSRKPSGGAGNGTPPKDKFQDEKFIKLRELYRLTKVLFDYICPQEYGISDDEKLDIGLLTSLPLVKQILADLDQVKEADSGACFAYFTKESHIYTLLNMIYECGIPTKMSRNAVPELDYLTQIVFELFESESGSDRKYAVRVSLSSGCHCGDPLDIHLDSKHCISCMPRKALTSHIDMDVVTKKFTDNFGRVSLPKRFIPVNISGQGSSTNAASVVTTTATAPPISV</sequence>
<evidence type="ECO:0000256" key="5">
    <source>
        <dbReference type="ARBA" id="ARBA00022777"/>
    </source>
</evidence>
<comment type="catalytic activity">
    <reaction evidence="8">
        <text>1D-myo-inositol hexakisphosphate + ATP = 1-diphospho-1D-myo-inositol 2,3,4,5,6-pentakisphosphate + ADP</text>
        <dbReference type="Rhea" id="RHEA:37459"/>
        <dbReference type="ChEBI" id="CHEBI:30616"/>
        <dbReference type="ChEBI" id="CHEBI:58130"/>
        <dbReference type="ChEBI" id="CHEBI:74946"/>
        <dbReference type="ChEBI" id="CHEBI:456216"/>
        <dbReference type="EC" id="2.7.4.24"/>
    </reaction>
    <physiologicalReaction direction="left-to-right" evidence="8">
        <dbReference type="Rhea" id="RHEA:37460"/>
    </physiologicalReaction>
</comment>
<dbReference type="InterPro" id="IPR037446">
    <property type="entry name" value="His_Pase_VIP1"/>
</dbReference>
<evidence type="ECO:0000256" key="7">
    <source>
        <dbReference type="ARBA" id="ARBA00033696"/>
    </source>
</evidence>
<feature type="domain" description="ATP-grasp fold RimK-type" evidence="11">
    <location>
        <begin position="282"/>
        <end position="389"/>
    </location>
</feature>
<comment type="similarity">
    <text evidence="1 9">Belongs to the histidine acid phosphatase family. VIP1 subfamily.</text>
</comment>
<keyword evidence="4 9" id="KW-0547">Nucleotide-binding</keyword>
<reference evidence="13 14" key="1">
    <citation type="submission" date="2024-03" db="EMBL/GenBank/DDBJ databases">
        <title>Genome-scale model development and genomic sequencing of the oleaginous clade Lipomyces.</title>
        <authorList>
            <consortium name="Lawrence Berkeley National Laboratory"/>
            <person name="Czajka J.J."/>
            <person name="Han Y."/>
            <person name="Kim J."/>
            <person name="Mondo S.J."/>
            <person name="Hofstad B.A."/>
            <person name="Robles A."/>
            <person name="Haridas S."/>
            <person name="Riley R."/>
            <person name="LaButti K."/>
            <person name="Pangilinan J."/>
            <person name="Andreopoulos W."/>
            <person name="Lipzen A."/>
            <person name="Yan J."/>
            <person name="Wang M."/>
            <person name="Ng V."/>
            <person name="Grigoriev I.V."/>
            <person name="Spatafora J.W."/>
            <person name="Magnuson J.K."/>
            <person name="Baker S.E."/>
            <person name="Pomraning K.R."/>
        </authorList>
    </citation>
    <scope>NUCLEOTIDE SEQUENCE [LARGE SCALE GENOMIC DNA]</scope>
    <source>
        <strain evidence="13 14">Phaff 52-87</strain>
    </source>
</reference>
<evidence type="ECO:0000313" key="14">
    <source>
        <dbReference type="Proteomes" id="UP001498771"/>
    </source>
</evidence>
<accession>A0ABR1F1Y6</accession>
<dbReference type="Pfam" id="PF18086">
    <property type="entry name" value="PPIP5K2_N"/>
    <property type="match status" value="1"/>
</dbReference>
<comment type="catalytic activity">
    <reaction evidence="7">
        <text>5-diphospho-1D-myo-inositol 1,2,3,4,6-pentakisphosphate + ATP + H(+) = 1,5-bis(diphospho)-1D-myo-inositol 2,3,4,6-tetrakisphosphate + ADP</text>
        <dbReference type="Rhea" id="RHEA:10276"/>
        <dbReference type="ChEBI" id="CHEBI:15378"/>
        <dbReference type="ChEBI" id="CHEBI:30616"/>
        <dbReference type="ChEBI" id="CHEBI:58628"/>
        <dbReference type="ChEBI" id="CHEBI:77983"/>
        <dbReference type="ChEBI" id="CHEBI:456216"/>
        <dbReference type="EC" id="2.7.4.24"/>
    </reaction>
    <physiologicalReaction direction="left-to-right" evidence="7">
        <dbReference type="Rhea" id="RHEA:10277"/>
    </physiologicalReaction>
</comment>
<evidence type="ECO:0000259" key="12">
    <source>
        <dbReference type="Pfam" id="PF18086"/>
    </source>
</evidence>
<keyword evidence="2 9" id="KW-0963">Cytoplasm</keyword>